<organism evidence="1">
    <name type="scientific">Opuntia streptacantha</name>
    <name type="common">Prickly pear cactus</name>
    <name type="synonym">Opuntia cardona</name>
    <dbReference type="NCBI Taxonomy" id="393608"/>
    <lineage>
        <taxon>Eukaryota</taxon>
        <taxon>Viridiplantae</taxon>
        <taxon>Streptophyta</taxon>
        <taxon>Embryophyta</taxon>
        <taxon>Tracheophyta</taxon>
        <taxon>Spermatophyta</taxon>
        <taxon>Magnoliopsida</taxon>
        <taxon>eudicotyledons</taxon>
        <taxon>Gunneridae</taxon>
        <taxon>Pentapetalae</taxon>
        <taxon>Caryophyllales</taxon>
        <taxon>Cactineae</taxon>
        <taxon>Cactaceae</taxon>
        <taxon>Opuntioideae</taxon>
        <taxon>Opuntia</taxon>
    </lineage>
</organism>
<evidence type="ECO:0000313" key="1">
    <source>
        <dbReference type="EMBL" id="MBA4662674.1"/>
    </source>
</evidence>
<accession>A0A7C9A9Z7</accession>
<reference evidence="1" key="2">
    <citation type="submission" date="2020-07" db="EMBL/GenBank/DDBJ databases">
        <authorList>
            <person name="Vera ALvarez R."/>
            <person name="Arias-Moreno D.M."/>
            <person name="Jimenez-Jacinto V."/>
            <person name="Jimenez-Bremont J.F."/>
            <person name="Swaminathan K."/>
            <person name="Moose S.P."/>
            <person name="Guerrero-Gonzalez M.L."/>
            <person name="Marino-Ramirez L."/>
            <person name="Landsman D."/>
            <person name="Rodriguez-Kessler M."/>
            <person name="Delgado-Sanchez P."/>
        </authorList>
    </citation>
    <scope>NUCLEOTIDE SEQUENCE</scope>
    <source>
        <tissue evidence="1">Cladode</tissue>
    </source>
</reference>
<proteinExistence type="predicted"/>
<reference evidence="1" key="1">
    <citation type="journal article" date="2013" name="J. Plant Res.">
        <title>Effect of fungi and light on seed germination of three Opuntia species from semiarid lands of central Mexico.</title>
        <authorList>
            <person name="Delgado-Sanchez P."/>
            <person name="Jimenez-Bremont J.F."/>
            <person name="Guerrero-Gonzalez Mde L."/>
            <person name="Flores J."/>
        </authorList>
    </citation>
    <scope>NUCLEOTIDE SEQUENCE</scope>
    <source>
        <tissue evidence="1">Cladode</tissue>
    </source>
</reference>
<sequence length="145" mass="15648">MLSSKSSANLKLKVNETVGCDGPKFLYLISLFLSHSFAFGGTVSSMKPPRARRQTAGPATPFGLPCLSSAFAVLPGFKVLLRGSSRAGCFTNHIHYSSYVRGVKSESFHEHLPIVFVTASSSIINSSSIVLVETHLFYFFPSGVN</sequence>
<protein>
    <submittedName>
        <fullName evidence="1">Uncharacterized protein</fullName>
    </submittedName>
</protein>
<name>A0A7C9A9Z7_OPUST</name>
<dbReference type="EMBL" id="GISG01217767">
    <property type="protein sequence ID" value="MBA4662674.1"/>
    <property type="molecule type" value="Transcribed_RNA"/>
</dbReference>
<dbReference type="AlphaFoldDB" id="A0A7C9A9Z7"/>